<feature type="domain" description="Mab-21-like HhH/H2TH-like" evidence="3">
    <location>
        <begin position="276"/>
        <end position="353"/>
    </location>
</feature>
<evidence type="ECO:0000256" key="1">
    <source>
        <dbReference type="ARBA" id="ARBA00008307"/>
    </source>
</evidence>
<name>A0ABQ7T8L1_PHRPL</name>
<dbReference type="SMART" id="SM01265">
    <property type="entry name" value="Mab-21"/>
    <property type="match status" value="1"/>
</dbReference>
<dbReference type="InterPro" id="IPR046906">
    <property type="entry name" value="Mab-21_HhH/H2TH-like"/>
</dbReference>
<dbReference type="InterPro" id="IPR046903">
    <property type="entry name" value="Mab-21-like_nuc_Trfase"/>
</dbReference>
<dbReference type="Gene3D" id="1.10.1410.40">
    <property type="match status" value="1"/>
</dbReference>
<reference evidence="4 5" key="1">
    <citation type="journal article" date="2022" name="Gigascience">
        <title>A chromosome-level genome assembly and annotation of the desert horned lizard, Phrynosoma platyrhinos, provides insight into chromosomal rearrangements among reptiles.</title>
        <authorList>
            <person name="Koochekian N."/>
            <person name="Ascanio A."/>
            <person name="Farleigh K."/>
            <person name="Card D.C."/>
            <person name="Schield D.R."/>
            <person name="Castoe T.A."/>
            <person name="Jezkova T."/>
        </authorList>
    </citation>
    <scope>NUCLEOTIDE SEQUENCE [LARGE SCALE GENOMIC DNA]</scope>
    <source>
        <strain evidence="4">NK-2021</strain>
    </source>
</reference>
<proteinExistence type="inferred from homology"/>
<dbReference type="PANTHER" id="PTHR10656">
    <property type="entry name" value="CELL FATE DETERMINING PROTEIN MAB21-RELATED"/>
    <property type="match status" value="1"/>
</dbReference>
<organism evidence="4 5">
    <name type="scientific">Phrynosoma platyrhinos</name>
    <name type="common">Desert horned lizard</name>
    <dbReference type="NCBI Taxonomy" id="52577"/>
    <lineage>
        <taxon>Eukaryota</taxon>
        <taxon>Metazoa</taxon>
        <taxon>Chordata</taxon>
        <taxon>Craniata</taxon>
        <taxon>Vertebrata</taxon>
        <taxon>Euteleostomi</taxon>
        <taxon>Lepidosauria</taxon>
        <taxon>Squamata</taxon>
        <taxon>Bifurcata</taxon>
        <taxon>Unidentata</taxon>
        <taxon>Episquamata</taxon>
        <taxon>Toxicofera</taxon>
        <taxon>Iguania</taxon>
        <taxon>Phrynosomatidae</taxon>
        <taxon>Phrynosomatinae</taxon>
        <taxon>Phrynosoma</taxon>
    </lineage>
</organism>
<dbReference type="PANTHER" id="PTHR10656:SF47">
    <property type="entry name" value="NUCLEOTIDYLTRANSFERASE MB21D2"/>
    <property type="match status" value="1"/>
</dbReference>
<evidence type="ECO:0000313" key="5">
    <source>
        <dbReference type="Proteomes" id="UP000826234"/>
    </source>
</evidence>
<keyword evidence="5" id="KW-1185">Reference proteome</keyword>
<sequence>MILCPVQFWCVPNRAQISGFIFLDELVELFNPLPRTKIQIREGFGRSRFRGLVYKSDRKLPQVNRYLILSGGVQDGTLNVNLGNLDPLSPGGDYDAAFTLLVPVLNAAGVPVTLDMKQSPPGHTRFSLRPFDAGTTGLWSEYCLGDEDYLVANRVAEWFFHAFATCAKDERVEQRGCVTSAIISAGSLRVLYDVVPVVVLKGWPEVARPWLTQAHFWDGKLKDEDVAGGFYLLPSSGADWRLAFSASELHLRGILPLPLAWAFRAAVAVLGRSRPLKGLGPYHLFTLALWSCERLPSSYLSREENAAHAMLGLLDHLLASLVERRLPNYFLPEWNLLEGLSRQALESLAHKVAQARAQPSQYLRQAVERAKEAKRLAKAFRDQNSASVTP</sequence>
<dbReference type="EMBL" id="JAIPUX010000521">
    <property type="protein sequence ID" value="KAH0626069.1"/>
    <property type="molecule type" value="Genomic_DNA"/>
</dbReference>
<feature type="domain" description="Mab-21-like nucleotidyltransferase" evidence="2">
    <location>
        <begin position="115"/>
        <end position="251"/>
    </location>
</feature>
<comment type="caution">
    <text evidence="4">The sequence shown here is derived from an EMBL/GenBank/DDBJ whole genome shotgun (WGS) entry which is preliminary data.</text>
</comment>
<dbReference type="Proteomes" id="UP000826234">
    <property type="component" value="Unassembled WGS sequence"/>
</dbReference>
<protein>
    <submittedName>
        <fullName evidence="4">Uncharacterized protein</fullName>
    </submittedName>
</protein>
<evidence type="ECO:0000313" key="4">
    <source>
        <dbReference type="EMBL" id="KAH0626069.1"/>
    </source>
</evidence>
<dbReference type="Pfam" id="PF03281">
    <property type="entry name" value="Mab-21"/>
    <property type="match status" value="1"/>
</dbReference>
<gene>
    <name evidence="4" type="ORF">JD844_000788</name>
</gene>
<accession>A0ABQ7T8L1</accession>
<evidence type="ECO:0000259" key="2">
    <source>
        <dbReference type="Pfam" id="PF03281"/>
    </source>
</evidence>
<evidence type="ECO:0000259" key="3">
    <source>
        <dbReference type="Pfam" id="PF20266"/>
    </source>
</evidence>
<dbReference type="Pfam" id="PF20266">
    <property type="entry name" value="Mab-21_C"/>
    <property type="match status" value="1"/>
</dbReference>
<comment type="similarity">
    <text evidence="1">Belongs to the mab-21 family.</text>
</comment>
<dbReference type="InterPro" id="IPR024810">
    <property type="entry name" value="MAB21L/cGLR"/>
</dbReference>